<reference evidence="8 9" key="1">
    <citation type="journal article" date="2016" name="Nat. Commun.">
        <title>Thousands of microbial genomes shed light on interconnected biogeochemical processes in an aquifer system.</title>
        <authorList>
            <person name="Anantharaman K."/>
            <person name="Brown C.T."/>
            <person name="Hug L.A."/>
            <person name="Sharon I."/>
            <person name="Castelle C.J."/>
            <person name="Probst A.J."/>
            <person name="Thomas B.C."/>
            <person name="Singh A."/>
            <person name="Wilkins M.J."/>
            <person name="Karaoz U."/>
            <person name="Brodie E.L."/>
            <person name="Williams K.H."/>
            <person name="Hubbard S.S."/>
            <person name="Banfield J.F."/>
        </authorList>
    </citation>
    <scope>NUCLEOTIDE SEQUENCE [LARGE SCALE GENOMIC DNA]</scope>
</reference>
<keyword evidence="5 7" id="KW-0687">Ribonucleoprotein</keyword>
<feature type="binding site" evidence="7">
    <location>
        <position position="37"/>
    </location>
    <ligand>
        <name>Zn(2+)</name>
        <dbReference type="ChEBI" id="CHEBI:29105"/>
    </ligand>
</feature>
<name>A0A1F4NQ29_UNCK3</name>
<dbReference type="NCBIfam" id="TIGR00105">
    <property type="entry name" value="L31"/>
    <property type="match status" value="1"/>
</dbReference>
<organism evidence="8 9">
    <name type="scientific">candidate division Kazan bacterium RIFCSPLOWO2_01_FULL_45_19</name>
    <dbReference type="NCBI Taxonomy" id="1798538"/>
    <lineage>
        <taxon>Bacteria</taxon>
        <taxon>Bacteria division Kazan-3B-28</taxon>
    </lineage>
</organism>
<feature type="binding site" evidence="7">
    <location>
        <position position="17"/>
    </location>
    <ligand>
        <name>Zn(2+)</name>
        <dbReference type="ChEBI" id="CHEBI:29105"/>
    </ligand>
</feature>
<keyword evidence="4 7" id="KW-0689">Ribosomal protein</keyword>
<evidence type="ECO:0000256" key="5">
    <source>
        <dbReference type="ARBA" id="ARBA00023274"/>
    </source>
</evidence>
<dbReference type="GO" id="GO:1990904">
    <property type="term" value="C:ribonucleoprotein complex"/>
    <property type="evidence" value="ECO:0007669"/>
    <property type="project" value="UniProtKB-KW"/>
</dbReference>
<dbReference type="PRINTS" id="PR01249">
    <property type="entry name" value="RIBOSOMALL31"/>
</dbReference>
<comment type="function">
    <text evidence="7">Binds the 23S rRNA.</text>
</comment>
<dbReference type="SUPFAM" id="SSF143800">
    <property type="entry name" value="L28p-like"/>
    <property type="match status" value="1"/>
</dbReference>
<evidence type="ECO:0000256" key="3">
    <source>
        <dbReference type="ARBA" id="ARBA00022884"/>
    </source>
</evidence>
<dbReference type="InterPro" id="IPR034704">
    <property type="entry name" value="Ribosomal_bL28/bL31-like_sf"/>
</dbReference>
<feature type="binding site" evidence="7">
    <location>
        <position position="19"/>
    </location>
    <ligand>
        <name>Zn(2+)</name>
        <dbReference type="ChEBI" id="CHEBI:29105"/>
    </ligand>
</feature>
<dbReference type="NCBIfam" id="NF001809">
    <property type="entry name" value="PRK00528.1"/>
    <property type="match status" value="1"/>
</dbReference>
<dbReference type="GO" id="GO:0006412">
    <property type="term" value="P:translation"/>
    <property type="evidence" value="ECO:0007669"/>
    <property type="project" value="UniProtKB-UniRule"/>
</dbReference>
<dbReference type="EMBL" id="METD01000001">
    <property type="protein sequence ID" value="OGB73476.1"/>
    <property type="molecule type" value="Genomic_DNA"/>
</dbReference>
<sequence>MKKDIHPTYFPKAKIACACGNILEVGSTQESTRVDICSKCHPFYTGKQKLMDKAGRVEKFQERLARAKAGVKAKVAKKKA</sequence>
<keyword evidence="3 7" id="KW-0694">RNA-binding</keyword>
<dbReference type="PROSITE" id="PS01143">
    <property type="entry name" value="RIBOSOMAL_L31"/>
    <property type="match status" value="1"/>
</dbReference>
<dbReference type="GO" id="GO:0003735">
    <property type="term" value="F:structural constituent of ribosome"/>
    <property type="evidence" value="ECO:0007669"/>
    <property type="project" value="InterPro"/>
</dbReference>
<dbReference type="Pfam" id="PF01197">
    <property type="entry name" value="Ribosomal_L31"/>
    <property type="match status" value="1"/>
</dbReference>
<evidence type="ECO:0000256" key="6">
    <source>
        <dbReference type="ARBA" id="ARBA00035687"/>
    </source>
</evidence>
<evidence type="ECO:0000256" key="4">
    <source>
        <dbReference type="ARBA" id="ARBA00022980"/>
    </source>
</evidence>
<dbReference type="AlphaFoldDB" id="A0A1F4NQ29"/>
<accession>A0A1F4NQ29</accession>
<dbReference type="PANTHER" id="PTHR33280:SF1">
    <property type="entry name" value="LARGE RIBOSOMAL SUBUNIT PROTEIN BL31C"/>
    <property type="match status" value="1"/>
</dbReference>
<dbReference type="GO" id="GO:0019843">
    <property type="term" value="F:rRNA binding"/>
    <property type="evidence" value="ECO:0007669"/>
    <property type="project" value="UniProtKB-KW"/>
</dbReference>
<evidence type="ECO:0000313" key="9">
    <source>
        <dbReference type="Proteomes" id="UP000178085"/>
    </source>
</evidence>
<comment type="caution">
    <text evidence="8">The sequence shown here is derived from an EMBL/GenBank/DDBJ whole genome shotgun (WGS) entry which is preliminary data.</text>
</comment>
<evidence type="ECO:0000256" key="7">
    <source>
        <dbReference type="HAMAP-Rule" id="MF_00501"/>
    </source>
</evidence>
<comment type="subunit">
    <text evidence="7">Part of the 50S ribosomal subunit.</text>
</comment>
<keyword evidence="7" id="KW-0479">Metal-binding</keyword>
<dbReference type="GO" id="GO:0046872">
    <property type="term" value="F:metal ion binding"/>
    <property type="evidence" value="ECO:0007669"/>
    <property type="project" value="UniProtKB-KW"/>
</dbReference>
<dbReference type="InterPro" id="IPR042105">
    <property type="entry name" value="Ribosomal_bL31_sf"/>
</dbReference>
<gene>
    <name evidence="7" type="primary">rpmE</name>
    <name evidence="8" type="ORF">A3K51_01285</name>
</gene>
<feature type="binding site" evidence="7">
    <location>
        <position position="40"/>
    </location>
    <ligand>
        <name>Zn(2+)</name>
        <dbReference type="ChEBI" id="CHEBI:29105"/>
    </ligand>
</feature>
<dbReference type="Proteomes" id="UP000178085">
    <property type="component" value="Unassembled WGS sequence"/>
</dbReference>
<evidence type="ECO:0000313" key="8">
    <source>
        <dbReference type="EMBL" id="OGB73476.1"/>
    </source>
</evidence>
<dbReference type="Gene3D" id="4.10.830.30">
    <property type="entry name" value="Ribosomal protein L31"/>
    <property type="match status" value="1"/>
</dbReference>
<dbReference type="InterPro" id="IPR002150">
    <property type="entry name" value="Ribosomal_bL31"/>
</dbReference>
<comment type="cofactor">
    <cofactor evidence="7">
        <name>Zn(2+)</name>
        <dbReference type="ChEBI" id="CHEBI:29105"/>
    </cofactor>
    <text evidence="7">Binds 1 zinc ion per subunit.</text>
</comment>
<proteinExistence type="inferred from homology"/>
<dbReference type="NCBIfam" id="NF000612">
    <property type="entry name" value="PRK00019.1"/>
    <property type="match status" value="1"/>
</dbReference>
<keyword evidence="2 7" id="KW-0699">rRNA-binding</keyword>
<protein>
    <recommendedName>
        <fullName evidence="6 7">Large ribosomal subunit protein bL31</fullName>
    </recommendedName>
</protein>
<dbReference type="InterPro" id="IPR027491">
    <property type="entry name" value="Ribosomal_bL31_A"/>
</dbReference>
<evidence type="ECO:0000256" key="2">
    <source>
        <dbReference type="ARBA" id="ARBA00022730"/>
    </source>
</evidence>
<dbReference type="PANTHER" id="PTHR33280">
    <property type="entry name" value="50S RIBOSOMAL PROTEIN L31, CHLOROPLASTIC"/>
    <property type="match status" value="1"/>
</dbReference>
<keyword evidence="7" id="KW-0862">Zinc</keyword>
<dbReference type="GO" id="GO:0005840">
    <property type="term" value="C:ribosome"/>
    <property type="evidence" value="ECO:0007669"/>
    <property type="project" value="UniProtKB-KW"/>
</dbReference>
<dbReference type="HAMAP" id="MF_00501">
    <property type="entry name" value="Ribosomal_bL31_1"/>
    <property type="match status" value="1"/>
</dbReference>
<comment type="similarity">
    <text evidence="1 7">Belongs to the bacterial ribosomal protein bL31 family. Type A subfamily.</text>
</comment>
<evidence type="ECO:0000256" key="1">
    <source>
        <dbReference type="ARBA" id="ARBA00009296"/>
    </source>
</evidence>